<dbReference type="Pfam" id="PF21230">
    <property type="entry name" value="Nakanori"/>
    <property type="match status" value="1"/>
</dbReference>
<keyword evidence="1" id="KW-1185">Reference proteome</keyword>
<dbReference type="KEGG" id="zju:107419683"/>
<proteinExistence type="predicted"/>
<reference evidence="1" key="1">
    <citation type="submission" date="2025-05" db="UniProtKB">
        <authorList>
            <consortium name="RefSeq"/>
        </authorList>
    </citation>
    <scope>NUCLEOTIDE SEQUENCE [LARGE SCALE GENOMIC DNA]</scope>
</reference>
<dbReference type="Proteomes" id="UP001652623">
    <property type="component" value="Chromosome 2"/>
</dbReference>
<name>A0A6P3ZS35_ZIZJJ</name>
<dbReference type="RefSeq" id="XP_015883944.1">
    <property type="nucleotide sequence ID" value="XM_016028458.1"/>
</dbReference>
<gene>
    <name evidence="2" type="primary">LOC107419683</name>
</gene>
<organism evidence="1 2">
    <name type="scientific">Ziziphus jujuba</name>
    <name type="common">Chinese jujube</name>
    <name type="synonym">Ziziphus sativa</name>
    <dbReference type="NCBI Taxonomy" id="326968"/>
    <lineage>
        <taxon>Eukaryota</taxon>
        <taxon>Viridiplantae</taxon>
        <taxon>Streptophyta</taxon>
        <taxon>Embryophyta</taxon>
        <taxon>Tracheophyta</taxon>
        <taxon>Spermatophyta</taxon>
        <taxon>Magnoliopsida</taxon>
        <taxon>eudicotyledons</taxon>
        <taxon>Gunneridae</taxon>
        <taxon>Pentapetalae</taxon>
        <taxon>rosids</taxon>
        <taxon>fabids</taxon>
        <taxon>Rosales</taxon>
        <taxon>Rhamnaceae</taxon>
        <taxon>Paliureae</taxon>
        <taxon>Ziziphus</taxon>
    </lineage>
</organism>
<dbReference type="Gene3D" id="2.60.270.50">
    <property type="match status" value="1"/>
</dbReference>
<dbReference type="InParanoid" id="A0A6P3ZS35"/>
<dbReference type="InterPro" id="IPR053085">
    <property type="entry name" value="Jasmonate-induced_protein"/>
</dbReference>
<dbReference type="GeneID" id="107419683"/>
<evidence type="ECO:0000313" key="2">
    <source>
        <dbReference type="RefSeq" id="XP_015883944.1"/>
    </source>
</evidence>
<reference evidence="2" key="2">
    <citation type="submission" date="2025-08" db="UniProtKB">
        <authorList>
            <consortium name="RefSeq"/>
        </authorList>
    </citation>
    <scope>IDENTIFICATION</scope>
    <source>
        <tissue evidence="2">Seedling</tissue>
    </source>
</reference>
<dbReference type="AlphaFoldDB" id="A0A6P3ZS35"/>
<dbReference type="InterPro" id="IPR049065">
    <property type="entry name" value="Nakanori"/>
</dbReference>
<dbReference type="PANTHER" id="PTHR36482">
    <property type="entry name" value="OSJNBA0024J22.15 PROTEIN"/>
    <property type="match status" value="1"/>
</dbReference>
<accession>A0A6P3ZS35</accession>
<sequence length="200" mass="22573">MEHSNINAGLFGKPITNETLAAMPKFAGKEMGRQERADEAFAAMYKDHKKSKAIEFVKELKREYGDGVSTLCLIDNATGDAITCVGDHDWRGHLEKVPYPPRIGNGQWAAFLHVKNAAEARGSEGAIVYRGQNESGIKCDFMQCWYNPWDLRANRAAYSEVREENHFKEPTFWDIVYNKLTRSPLNHIDIYNGCKSSVGI</sequence>
<evidence type="ECO:0000313" key="1">
    <source>
        <dbReference type="Proteomes" id="UP001652623"/>
    </source>
</evidence>
<protein>
    <submittedName>
        <fullName evidence="2">23 kDa jasmonate-induced protein</fullName>
    </submittedName>
</protein>
<dbReference type="PANTHER" id="PTHR36482:SF5">
    <property type="entry name" value="23 KDA JASMONATE-INDUCED PROTEIN-LIKE"/>
    <property type="match status" value="1"/>
</dbReference>